<keyword evidence="2" id="KW-1185">Reference proteome</keyword>
<dbReference type="OrthoDB" id="679512at2"/>
<dbReference type="InterPro" id="IPR008979">
    <property type="entry name" value="Galactose-bd-like_sf"/>
</dbReference>
<dbReference type="InterPro" id="IPR035992">
    <property type="entry name" value="Ricin_B-like_lectins"/>
</dbReference>
<protein>
    <recommendedName>
        <fullName evidence="3">Ricin B lectin domain-containing protein</fullName>
    </recommendedName>
</protein>
<gene>
    <name evidence="1" type="ORF">SAMN03080601_01459</name>
</gene>
<name>A0A1T5EY85_9BACT</name>
<accession>A0A1T5EY85</accession>
<dbReference type="RefSeq" id="WP_079557224.1">
    <property type="nucleotide sequence ID" value="NZ_CP021904.1"/>
</dbReference>
<dbReference type="EMBL" id="FUYV01000006">
    <property type="protein sequence ID" value="SKB88902.1"/>
    <property type="molecule type" value="Genomic_DNA"/>
</dbReference>
<dbReference type="CDD" id="cd00161">
    <property type="entry name" value="beta-trefoil_Ricin-like"/>
    <property type="match status" value="1"/>
</dbReference>
<reference evidence="1 2" key="1">
    <citation type="submission" date="2017-02" db="EMBL/GenBank/DDBJ databases">
        <authorList>
            <person name="Peterson S.W."/>
        </authorList>
    </citation>
    <scope>NUCLEOTIDE SEQUENCE [LARGE SCALE GENOMIC DNA]</scope>
    <source>
        <strain evidence="1 2">DSM 24412</strain>
    </source>
</reference>
<dbReference type="Gene3D" id="2.60.120.260">
    <property type="entry name" value="Galactose-binding domain-like"/>
    <property type="match status" value="3"/>
</dbReference>
<evidence type="ECO:0000313" key="2">
    <source>
        <dbReference type="Proteomes" id="UP000191055"/>
    </source>
</evidence>
<sequence length="939" mass="107673">MKNPILILNVSGRAILFLFLFLLSLAACSPWSSETNKALKMAGDNRAELEKVLNYYHKENPNPQKLKAAEFLISNMVYKYSLFGPGVDSLNMSYEYVYGVYRGQRNHVFLSDSIARKRNAHTDAEFDLKRVTSSFLINQIELAFETYNRHEWSRLYPFEVFCEYILPYKIGHSDTVCWRSYAYNKYGELLDYSAFIGADSHFEAEMHCLIESLKVKVEGASENYTRRISNDDLLMFNMDFDVRTDGSQLFKLYYVNGHTTAANIRIMIDSIFIGDFVFPSTGSWQRVENEVPPVEFTAQLDSGTHTLKMISLDKDILLDYVTIPDYIYMKFPESVISEGKYFFSNSFGRLTIAADSLINENSINIAPNPSKEWPIRIVAKDDNLYQLLFEASGVTKAIDAFPFGESEWLITYNDHGFQNQQWAFIPMENGGYQIRNKETGRVLAFSETDSILIQLPAEMMRDDYIWHIEKVAGSGDKTIDISVRAAQKISEITNRFHWSGSYAGFGPVSPIKILDYTYGSCVEQTAFQTMVLRSMGVACATDFVFNYPERDAGHSWSVIFDLDGNTVQNNCHNPVGAGTWVDAFAKGKVYRETYSINRNSLFVINNGEERIPDQFRNPYFKDVTAEYCDVVDVEVDIHYDVQDGNKFGYLMVFNNRGWVVTTWGERTRNNKVKFKDLEPRGMYLPAFFVNGRFEAFHEPFYFDSLGMINHIQTSKDEVQDMILRRKFPNRLVDESYHQLIVGGQFQGANIPDFSDANTIGIITQDMTEPIFHTIDNEPSSTFKYLRYIGPDGGHCNINAIVFYDGNGEPIEGEIIGTDGSLNNSGRTKHMAFDGDVLTYFDAPEPSGGWVGLELSEAKSVSKIRFATRNDGNMVEVGDEYELFYWFNREWASMGRRIADSNELVYESVPMGSLYWLRNHTKGWEERIFTLDTNNHQTWW</sequence>
<organism evidence="1 2">
    <name type="scientific">Alkalitalea saponilacus</name>
    <dbReference type="NCBI Taxonomy" id="889453"/>
    <lineage>
        <taxon>Bacteria</taxon>
        <taxon>Pseudomonadati</taxon>
        <taxon>Bacteroidota</taxon>
        <taxon>Bacteroidia</taxon>
        <taxon>Marinilabiliales</taxon>
        <taxon>Marinilabiliaceae</taxon>
        <taxon>Alkalitalea</taxon>
    </lineage>
</organism>
<dbReference type="SUPFAM" id="SSF50370">
    <property type="entry name" value="Ricin B-like lectins"/>
    <property type="match status" value="1"/>
</dbReference>
<dbReference type="PROSITE" id="PS51257">
    <property type="entry name" value="PROKAR_LIPOPROTEIN"/>
    <property type="match status" value="1"/>
</dbReference>
<proteinExistence type="predicted"/>
<dbReference type="PANTHER" id="PTHR35532:SF5">
    <property type="entry name" value="CARBOHYDRATE-BINDING DOMAIN-CONTAINING PROTEIN"/>
    <property type="match status" value="1"/>
</dbReference>
<dbReference type="STRING" id="889453.SAMN03080601_01459"/>
<evidence type="ECO:0000313" key="1">
    <source>
        <dbReference type="EMBL" id="SKB88902.1"/>
    </source>
</evidence>
<dbReference type="PANTHER" id="PTHR35532">
    <property type="entry name" value="SIMILAR TO POLYHYDROXYALKANOATE DEPOLYMERASE"/>
    <property type="match status" value="1"/>
</dbReference>
<dbReference type="Gene3D" id="2.80.10.50">
    <property type="match status" value="1"/>
</dbReference>
<dbReference type="SUPFAM" id="SSF49785">
    <property type="entry name" value="Galactose-binding domain-like"/>
    <property type="match status" value="1"/>
</dbReference>
<dbReference type="Proteomes" id="UP000191055">
    <property type="component" value="Unassembled WGS sequence"/>
</dbReference>
<evidence type="ECO:0008006" key="3">
    <source>
        <dbReference type="Google" id="ProtNLM"/>
    </source>
</evidence>
<dbReference type="AlphaFoldDB" id="A0A1T5EY85"/>
<dbReference type="KEGG" id="asx:CDL62_01780"/>